<comment type="caution">
    <text evidence="6">The sequence shown here is derived from an EMBL/GenBank/DDBJ whole genome shotgun (WGS) entry which is preliminary data.</text>
</comment>
<dbReference type="EMBL" id="JASCZI010090678">
    <property type="protein sequence ID" value="MED6144784.1"/>
    <property type="molecule type" value="Genomic_DNA"/>
</dbReference>
<name>A0ABU6T8X0_9FABA</name>
<dbReference type="SUPFAM" id="SSF46689">
    <property type="entry name" value="Homeodomain-like"/>
    <property type="match status" value="1"/>
</dbReference>
<evidence type="ECO:0000256" key="2">
    <source>
        <dbReference type="PROSITE-ProRule" id="PRU00108"/>
    </source>
</evidence>
<gene>
    <name evidence="6" type="ORF">PIB30_018824</name>
</gene>
<sequence>MEGEGGSEGENNQKRGGTDDNSNENINGSNSKVANSNEGQSKPKRQMKTPYQLETLEKAYALETYPSEAMRAELSEKLALSDRQLQMWFCHRRLKDKKDLPPKKPPKKAAEKVPEPEPEPEPVPDSPVDDQRLGPELGNEYGSGSGSGSSPFTRSESRSVAPRAYYESQQAALELRAIACVEAQLGGPLREDGPILGIEFDALPPDAFGAPLGTFNQRTCFPIFTYRKTA</sequence>
<keyword evidence="2 3" id="KW-0371">Homeobox</keyword>
<keyword evidence="2 3" id="KW-0539">Nucleus</keyword>
<evidence type="ECO:0000313" key="7">
    <source>
        <dbReference type="Proteomes" id="UP001341840"/>
    </source>
</evidence>
<dbReference type="InterPro" id="IPR009057">
    <property type="entry name" value="Homeodomain-like_sf"/>
</dbReference>
<feature type="compositionally biased region" description="Polar residues" evidence="4">
    <location>
        <begin position="19"/>
        <end position="40"/>
    </location>
</feature>
<dbReference type="Pfam" id="PF00046">
    <property type="entry name" value="Homeodomain"/>
    <property type="match status" value="1"/>
</dbReference>
<accession>A0ABU6T8X0</accession>
<evidence type="ECO:0000256" key="3">
    <source>
        <dbReference type="RuleBase" id="RU000682"/>
    </source>
</evidence>
<evidence type="ECO:0000256" key="1">
    <source>
        <dbReference type="ARBA" id="ARBA00004123"/>
    </source>
</evidence>
<keyword evidence="2 3" id="KW-0238">DNA-binding</keyword>
<proteinExistence type="predicted"/>
<dbReference type="SMART" id="SM00389">
    <property type="entry name" value="HOX"/>
    <property type="match status" value="1"/>
</dbReference>
<dbReference type="Proteomes" id="UP001341840">
    <property type="component" value="Unassembled WGS sequence"/>
</dbReference>
<dbReference type="InterPro" id="IPR001356">
    <property type="entry name" value="HD"/>
</dbReference>
<comment type="subcellular location">
    <subcellularLocation>
        <location evidence="1 2 3">Nucleus</location>
    </subcellularLocation>
</comment>
<dbReference type="InterPro" id="IPR044977">
    <property type="entry name" value="RLT1-3"/>
</dbReference>
<feature type="domain" description="Homeobox" evidence="5">
    <location>
        <begin position="39"/>
        <end position="99"/>
    </location>
</feature>
<evidence type="ECO:0000256" key="4">
    <source>
        <dbReference type="SAM" id="MobiDB-lite"/>
    </source>
</evidence>
<dbReference type="Gene3D" id="1.10.10.60">
    <property type="entry name" value="Homeodomain-like"/>
    <property type="match status" value="1"/>
</dbReference>
<feature type="compositionally biased region" description="Basic and acidic residues" evidence="4">
    <location>
        <begin position="96"/>
        <end position="115"/>
    </location>
</feature>
<dbReference type="PROSITE" id="PS50071">
    <property type="entry name" value="HOMEOBOX_2"/>
    <property type="match status" value="1"/>
</dbReference>
<protein>
    <recommendedName>
        <fullName evidence="5">Homeobox domain-containing protein</fullName>
    </recommendedName>
</protein>
<evidence type="ECO:0000313" key="6">
    <source>
        <dbReference type="EMBL" id="MED6144784.1"/>
    </source>
</evidence>
<dbReference type="PANTHER" id="PTHR36968">
    <property type="entry name" value="HOMEOBOX-DDT DOMAIN PROTEIN RLT2"/>
    <property type="match status" value="1"/>
</dbReference>
<organism evidence="6 7">
    <name type="scientific">Stylosanthes scabra</name>
    <dbReference type="NCBI Taxonomy" id="79078"/>
    <lineage>
        <taxon>Eukaryota</taxon>
        <taxon>Viridiplantae</taxon>
        <taxon>Streptophyta</taxon>
        <taxon>Embryophyta</taxon>
        <taxon>Tracheophyta</taxon>
        <taxon>Spermatophyta</taxon>
        <taxon>Magnoliopsida</taxon>
        <taxon>eudicotyledons</taxon>
        <taxon>Gunneridae</taxon>
        <taxon>Pentapetalae</taxon>
        <taxon>rosids</taxon>
        <taxon>fabids</taxon>
        <taxon>Fabales</taxon>
        <taxon>Fabaceae</taxon>
        <taxon>Papilionoideae</taxon>
        <taxon>50 kb inversion clade</taxon>
        <taxon>dalbergioids sensu lato</taxon>
        <taxon>Dalbergieae</taxon>
        <taxon>Pterocarpus clade</taxon>
        <taxon>Stylosanthes</taxon>
    </lineage>
</organism>
<feature type="DNA-binding region" description="Homeobox" evidence="2">
    <location>
        <begin position="41"/>
        <end position="100"/>
    </location>
</feature>
<evidence type="ECO:0000259" key="5">
    <source>
        <dbReference type="PROSITE" id="PS50071"/>
    </source>
</evidence>
<dbReference type="CDD" id="cd00086">
    <property type="entry name" value="homeodomain"/>
    <property type="match status" value="1"/>
</dbReference>
<keyword evidence="7" id="KW-1185">Reference proteome</keyword>
<feature type="region of interest" description="Disordered" evidence="4">
    <location>
        <begin position="1"/>
        <end position="52"/>
    </location>
</feature>
<dbReference type="PANTHER" id="PTHR36968:SF13">
    <property type="entry name" value="HOMEOBOX-DDT DOMAIN PROTEIN RLT1"/>
    <property type="match status" value="1"/>
</dbReference>
<feature type="region of interest" description="Disordered" evidence="4">
    <location>
        <begin position="96"/>
        <end position="157"/>
    </location>
</feature>
<reference evidence="6 7" key="1">
    <citation type="journal article" date="2023" name="Plants (Basel)">
        <title>Bridging the Gap: Combining Genomics and Transcriptomics Approaches to Understand Stylosanthes scabra, an Orphan Legume from the Brazilian Caatinga.</title>
        <authorList>
            <person name="Ferreira-Neto J.R.C."/>
            <person name="da Silva M.D."/>
            <person name="Binneck E."/>
            <person name="de Melo N.F."/>
            <person name="da Silva R.H."/>
            <person name="de Melo A.L.T.M."/>
            <person name="Pandolfi V."/>
            <person name="Bustamante F.O."/>
            <person name="Brasileiro-Vidal A.C."/>
            <person name="Benko-Iseppon A.M."/>
        </authorList>
    </citation>
    <scope>NUCLEOTIDE SEQUENCE [LARGE SCALE GENOMIC DNA]</scope>
    <source>
        <tissue evidence="6">Leaves</tissue>
    </source>
</reference>